<dbReference type="PROSITE" id="PS51257">
    <property type="entry name" value="PROKAR_LIPOPROTEIN"/>
    <property type="match status" value="1"/>
</dbReference>
<protein>
    <submittedName>
        <fullName evidence="2">DUF4854 domain-containing protein</fullName>
    </submittedName>
</protein>
<evidence type="ECO:0000256" key="1">
    <source>
        <dbReference type="SAM" id="SignalP"/>
    </source>
</evidence>
<name>A0A9D1DEW7_9FIRM</name>
<keyword evidence="1" id="KW-0732">Signal</keyword>
<dbReference type="InterPro" id="IPR032327">
    <property type="entry name" value="DUF4854"/>
</dbReference>
<dbReference type="EMBL" id="DVGZ01000112">
    <property type="protein sequence ID" value="HIR48091.1"/>
    <property type="molecule type" value="Genomic_DNA"/>
</dbReference>
<dbReference type="Proteomes" id="UP000824242">
    <property type="component" value="Unassembled WGS sequence"/>
</dbReference>
<evidence type="ECO:0000313" key="2">
    <source>
        <dbReference type="EMBL" id="HIR48091.1"/>
    </source>
</evidence>
<dbReference type="AlphaFoldDB" id="A0A9D1DEW7"/>
<dbReference type="Pfam" id="PF16146">
    <property type="entry name" value="DUF4854"/>
    <property type="match status" value="1"/>
</dbReference>
<accession>A0A9D1DEW7</accession>
<sequence length="141" mass="15226">MKKIIGILLAVCLAFSCVACGGGEKKPYASVEEFVQSEEVQQQVQQASEQYQADGLTITASADGDKLVFTYAVSTQIDAAATIPALEMEFDAQASSFTQVIQQMREQIEVENPSIVLRYVNADGSEILSREFTGSTESEAS</sequence>
<gene>
    <name evidence="2" type="ORF">IAB89_10650</name>
</gene>
<feature type="signal peptide" evidence="1">
    <location>
        <begin position="1"/>
        <end position="21"/>
    </location>
</feature>
<reference evidence="2" key="1">
    <citation type="submission" date="2020-10" db="EMBL/GenBank/DDBJ databases">
        <authorList>
            <person name="Gilroy R."/>
        </authorList>
    </citation>
    <scope>NUCLEOTIDE SEQUENCE</scope>
    <source>
        <strain evidence="2">ChiSxjej1B13-7958</strain>
    </source>
</reference>
<feature type="chain" id="PRO_5038800116" evidence="1">
    <location>
        <begin position="22"/>
        <end position="141"/>
    </location>
</feature>
<organism evidence="2 3">
    <name type="scientific">Candidatus Caccousia avicola</name>
    <dbReference type="NCBI Taxonomy" id="2840721"/>
    <lineage>
        <taxon>Bacteria</taxon>
        <taxon>Bacillati</taxon>
        <taxon>Bacillota</taxon>
        <taxon>Clostridia</taxon>
        <taxon>Eubacteriales</taxon>
        <taxon>Oscillospiraceae</taxon>
        <taxon>Oscillospiraceae incertae sedis</taxon>
        <taxon>Candidatus Caccousia</taxon>
    </lineage>
</organism>
<comment type="caution">
    <text evidence="2">The sequence shown here is derived from an EMBL/GenBank/DDBJ whole genome shotgun (WGS) entry which is preliminary data.</text>
</comment>
<evidence type="ECO:0000313" key="3">
    <source>
        <dbReference type="Proteomes" id="UP000824242"/>
    </source>
</evidence>
<reference evidence="2" key="2">
    <citation type="journal article" date="2021" name="PeerJ">
        <title>Extensive microbial diversity within the chicken gut microbiome revealed by metagenomics and culture.</title>
        <authorList>
            <person name="Gilroy R."/>
            <person name="Ravi A."/>
            <person name="Getino M."/>
            <person name="Pursley I."/>
            <person name="Horton D.L."/>
            <person name="Alikhan N.F."/>
            <person name="Baker D."/>
            <person name="Gharbi K."/>
            <person name="Hall N."/>
            <person name="Watson M."/>
            <person name="Adriaenssens E.M."/>
            <person name="Foster-Nyarko E."/>
            <person name="Jarju S."/>
            <person name="Secka A."/>
            <person name="Antonio M."/>
            <person name="Oren A."/>
            <person name="Chaudhuri R.R."/>
            <person name="La Ragione R."/>
            <person name="Hildebrand F."/>
            <person name="Pallen M.J."/>
        </authorList>
    </citation>
    <scope>NUCLEOTIDE SEQUENCE</scope>
    <source>
        <strain evidence="2">ChiSxjej1B13-7958</strain>
    </source>
</reference>
<proteinExistence type="predicted"/>